<evidence type="ECO:0000256" key="3">
    <source>
        <dbReference type="ARBA" id="ARBA00022490"/>
    </source>
</evidence>
<feature type="non-terminal residue" evidence="6">
    <location>
        <position position="1"/>
    </location>
</feature>
<dbReference type="InterPro" id="IPR004000">
    <property type="entry name" value="Actin"/>
</dbReference>
<dbReference type="InterPro" id="IPR004001">
    <property type="entry name" value="Actin_CS"/>
</dbReference>
<evidence type="ECO:0000256" key="4">
    <source>
        <dbReference type="ARBA" id="ARBA00023212"/>
    </source>
</evidence>
<comment type="similarity">
    <text evidence="2 5">Belongs to the actin family.</text>
</comment>
<feature type="non-terminal residue" evidence="6">
    <location>
        <position position="370"/>
    </location>
</feature>
<dbReference type="Gene3D" id="3.30.420.40">
    <property type="match status" value="2"/>
</dbReference>
<dbReference type="PROSITE" id="PS00432">
    <property type="entry name" value="ACTINS_2"/>
    <property type="match status" value="1"/>
</dbReference>
<evidence type="ECO:0000313" key="6">
    <source>
        <dbReference type="EMBL" id="NXE53122.1"/>
    </source>
</evidence>
<dbReference type="Proteomes" id="UP000524187">
    <property type="component" value="Unassembled WGS sequence"/>
</dbReference>
<name>A0A7K8NIJ5_CASCA</name>
<organism evidence="6 7">
    <name type="scientific">Casuarius casuarius</name>
    <name type="common">Southern cassowary</name>
    <name type="synonym">Struthio casuarius</name>
    <dbReference type="NCBI Taxonomy" id="8787"/>
    <lineage>
        <taxon>Eukaryota</taxon>
        <taxon>Metazoa</taxon>
        <taxon>Chordata</taxon>
        <taxon>Craniata</taxon>
        <taxon>Vertebrata</taxon>
        <taxon>Euteleostomi</taxon>
        <taxon>Archelosauria</taxon>
        <taxon>Archosauria</taxon>
        <taxon>Dinosauria</taxon>
        <taxon>Saurischia</taxon>
        <taxon>Theropoda</taxon>
        <taxon>Coelurosauria</taxon>
        <taxon>Aves</taxon>
        <taxon>Palaeognathae</taxon>
        <taxon>Casuariiformes</taxon>
        <taxon>Casuariidae</taxon>
        <taxon>Casuarius</taxon>
    </lineage>
</organism>
<keyword evidence="7" id="KW-1185">Reference proteome</keyword>
<dbReference type="SMART" id="SM00268">
    <property type="entry name" value="ACTIN"/>
    <property type="match status" value="1"/>
</dbReference>
<sequence length="370" mass="40974">GTPAVIFDNGSGQCKAGLSGERAPRSVISTVVGYPKSKLVMCGAGHKDYYIGEEAQSKRGILSFTYPMEHGIVTSWDDMEKIWRYLYKYELRMKPSERPALLTETPLNPLSHRENMAETMFESFRVPALFVALQALTALYACARTTGLVLDSGDGVTVTVPVYEGHCLIQGITRLDFAGRDVTQYLARLLLEIGHSFVSTAEREIVRDMKEKLCYVALDPSQKMQEEPAKLIHEYLLPDGNAVKAGDHLFRAPEALFVPAEAGVPAAGVGGMVLQSTAKCAGRIQPDILRNVLLSGGSTLFRGFKERLLKELKTRIPHTTPVKIISPRDRMCSVWIGASVLTSLTAFRNMWVTREDYNEVGPTVLQRKCF</sequence>
<dbReference type="CDD" id="cd13397">
    <property type="entry name" value="ASKHA_NBD_actin_Arp-T1-3"/>
    <property type="match status" value="1"/>
</dbReference>
<dbReference type="GO" id="GO:0097014">
    <property type="term" value="C:ciliary plasm"/>
    <property type="evidence" value="ECO:0007669"/>
    <property type="project" value="UniProtKB-ARBA"/>
</dbReference>
<proteinExistence type="inferred from homology"/>
<comment type="caution">
    <text evidence="6">The sequence shown here is derived from an EMBL/GenBank/DDBJ whole genome shotgun (WGS) entry which is preliminary data.</text>
</comment>
<dbReference type="PROSITE" id="PS00406">
    <property type="entry name" value="ACTINS_1"/>
    <property type="match status" value="1"/>
</dbReference>
<dbReference type="SUPFAM" id="SSF53067">
    <property type="entry name" value="Actin-like ATPase domain"/>
    <property type="match status" value="2"/>
</dbReference>
<protein>
    <submittedName>
        <fullName evidence="6">ACT1 protein</fullName>
    </submittedName>
</protein>
<evidence type="ECO:0000256" key="2">
    <source>
        <dbReference type="ARBA" id="ARBA00006752"/>
    </source>
</evidence>
<evidence type="ECO:0000256" key="5">
    <source>
        <dbReference type="RuleBase" id="RU000487"/>
    </source>
</evidence>
<dbReference type="PANTHER" id="PTHR11937">
    <property type="entry name" value="ACTIN"/>
    <property type="match status" value="1"/>
</dbReference>
<evidence type="ECO:0000313" key="7">
    <source>
        <dbReference type="Proteomes" id="UP000524187"/>
    </source>
</evidence>
<dbReference type="InterPro" id="IPR043129">
    <property type="entry name" value="ATPase_NBD"/>
</dbReference>
<evidence type="ECO:0000256" key="1">
    <source>
        <dbReference type="ARBA" id="ARBA00004245"/>
    </source>
</evidence>
<keyword evidence="3" id="KW-0963">Cytoplasm</keyword>
<gene>
    <name evidence="6" type="primary">Act1</name>
    <name evidence="6" type="ORF">CASCAS_R02537</name>
</gene>
<reference evidence="6 7" key="1">
    <citation type="submission" date="2019-09" db="EMBL/GenBank/DDBJ databases">
        <title>Bird 10,000 Genomes (B10K) Project - Family phase.</title>
        <authorList>
            <person name="Zhang G."/>
        </authorList>
    </citation>
    <scope>NUCLEOTIDE SEQUENCE [LARGE SCALE GENOMIC DNA]</scope>
    <source>
        <strain evidence="6">B10K-LSUMZ-50683</strain>
        <tissue evidence="6">Muscle</tissue>
    </source>
</reference>
<accession>A0A7K8NIJ5</accession>
<dbReference type="FunFam" id="3.30.420.40:FF:000018">
    <property type="entry name" value="Actin-like protein (Centractin)"/>
    <property type="match status" value="1"/>
</dbReference>
<dbReference type="Pfam" id="PF00022">
    <property type="entry name" value="Actin"/>
    <property type="match status" value="1"/>
</dbReference>
<keyword evidence="4" id="KW-0206">Cytoskeleton</keyword>
<dbReference type="AlphaFoldDB" id="A0A7K8NIJ5"/>
<dbReference type="FunFam" id="3.90.640.10:FF:000007">
    <property type="entry name" value="Actin like 7B"/>
    <property type="match status" value="1"/>
</dbReference>
<comment type="subcellular location">
    <subcellularLocation>
        <location evidence="1">Cytoplasm</location>
        <location evidence="1">Cytoskeleton</location>
    </subcellularLocation>
</comment>
<dbReference type="FunFam" id="3.30.420.40:FF:000058">
    <property type="entry name" value="Putative actin-related protein 5"/>
    <property type="match status" value="1"/>
</dbReference>
<dbReference type="EMBL" id="VWPT01000148">
    <property type="protein sequence ID" value="NXE53122.1"/>
    <property type="molecule type" value="Genomic_DNA"/>
</dbReference>
<dbReference type="GO" id="GO:0005856">
    <property type="term" value="C:cytoskeleton"/>
    <property type="evidence" value="ECO:0007669"/>
    <property type="project" value="UniProtKB-SubCell"/>
</dbReference>
<dbReference type="Gene3D" id="3.90.640.10">
    <property type="entry name" value="Actin, Chain A, domain 4"/>
    <property type="match status" value="1"/>
</dbReference>
<dbReference type="PRINTS" id="PR00190">
    <property type="entry name" value="ACTIN"/>
</dbReference>